<proteinExistence type="predicted"/>
<dbReference type="InterPro" id="IPR035328">
    <property type="entry name" value="DUF3048_C"/>
</dbReference>
<evidence type="ECO:0000259" key="2">
    <source>
        <dbReference type="Pfam" id="PF11258"/>
    </source>
</evidence>
<dbReference type="Proteomes" id="UP000224130">
    <property type="component" value="Unassembled WGS sequence"/>
</dbReference>
<dbReference type="AlphaFoldDB" id="A0A2A9EV03"/>
<dbReference type="RefSeq" id="WP_098462676.1">
    <property type="nucleotide sequence ID" value="NZ_PDJJ01000001.1"/>
</dbReference>
<sequence length="350" mass="36336">MTVRRRPAALAGTLLAVTLLAACSGEPEPAPTSTVAAPVESVAKSAPPAVPTVWPLTGVATDEVAQRPALAIKIENSREARPQTGLEAADTVWEEVVEGGITRFVAVYHSTVPDVVEPVRSVRPMDPAIVAPLDGILAYSGAQQPFIDAVGAAGVQSVIMDAGDAGFTRDPNRYAPHNVLGDPVAFLAQDDGERTTPPPAQFAFARAAAHATAVVQGTATRHLDVVLSPAQTSAWAWEKKSGTWLRSEGTAPSLSTSGVQHAAENVVVLDVEVVDTSYRDPSGAPVPETQLVGSGTGLVASGGRTLAVEWSKKSLHDPVVLTADGDPVELAPGRTWVELVPTRTGSYSTS</sequence>
<dbReference type="EMBL" id="PDJJ01000001">
    <property type="protein sequence ID" value="PFG42110.1"/>
    <property type="molecule type" value="Genomic_DNA"/>
</dbReference>
<evidence type="ECO:0000313" key="4">
    <source>
        <dbReference type="EMBL" id="PFG42110.1"/>
    </source>
</evidence>
<feature type="chain" id="PRO_5039287308" description="DUF3048 family protein" evidence="1">
    <location>
        <begin position="22"/>
        <end position="350"/>
    </location>
</feature>
<dbReference type="SUPFAM" id="SSF159774">
    <property type="entry name" value="YerB-like"/>
    <property type="match status" value="1"/>
</dbReference>
<gene>
    <name evidence="4" type="ORF">ATJ88_0760</name>
</gene>
<feature type="signal peptide" evidence="1">
    <location>
        <begin position="1"/>
        <end position="21"/>
    </location>
</feature>
<dbReference type="OrthoDB" id="9779102at2"/>
<comment type="caution">
    <text evidence="4">The sequence shown here is derived from an EMBL/GenBank/DDBJ whole genome shotgun (WGS) entry which is preliminary data.</text>
</comment>
<dbReference type="InterPro" id="IPR021416">
    <property type="entry name" value="DUF3048_N"/>
</dbReference>
<keyword evidence="1" id="KW-0732">Signal</keyword>
<dbReference type="Gene3D" id="3.50.90.10">
    <property type="entry name" value="YerB-like"/>
    <property type="match status" value="1"/>
</dbReference>
<evidence type="ECO:0008006" key="6">
    <source>
        <dbReference type="Google" id="ProtNLM"/>
    </source>
</evidence>
<dbReference type="PROSITE" id="PS51257">
    <property type="entry name" value="PROKAR_LIPOPROTEIN"/>
    <property type="match status" value="1"/>
</dbReference>
<protein>
    <recommendedName>
        <fullName evidence="6">DUF3048 family protein</fullName>
    </recommendedName>
</protein>
<evidence type="ECO:0000259" key="3">
    <source>
        <dbReference type="Pfam" id="PF17479"/>
    </source>
</evidence>
<evidence type="ECO:0000256" key="1">
    <source>
        <dbReference type="SAM" id="SignalP"/>
    </source>
</evidence>
<dbReference type="Pfam" id="PF11258">
    <property type="entry name" value="DUF3048"/>
    <property type="match status" value="1"/>
</dbReference>
<organism evidence="4 5">
    <name type="scientific">Isoptericola jiangsuensis</name>
    <dbReference type="NCBI Taxonomy" id="548579"/>
    <lineage>
        <taxon>Bacteria</taxon>
        <taxon>Bacillati</taxon>
        <taxon>Actinomycetota</taxon>
        <taxon>Actinomycetes</taxon>
        <taxon>Micrococcales</taxon>
        <taxon>Promicromonosporaceae</taxon>
        <taxon>Isoptericola</taxon>
    </lineage>
</organism>
<accession>A0A2A9EV03</accession>
<dbReference type="InterPro" id="IPR023158">
    <property type="entry name" value="YerB-like_sf"/>
</dbReference>
<feature type="domain" description="DUF3048" evidence="2">
    <location>
        <begin position="56"/>
        <end position="189"/>
    </location>
</feature>
<name>A0A2A9EV03_9MICO</name>
<dbReference type="Pfam" id="PF17479">
    <property type="entry name" value="DUF3048_C"/>
    <property type="match status" value="1"/>
</dbReference>
<evidence type="ECO:0000313" key="5">
    <source>
        <dbReference type="Proteomes" id="UP000224130"/>
    </source>
</evidence>
<feature type="domain" description="DUF3048" evidence="3">
    <location>
        <begin position="225"/>
        <end position="337"/>
    </location>
</feature>
<reference evidence="4 5" key="1">
    <citation type="submission" date="2017-10" db="EMBL/GenBank/DDBJ databases">
        <title>Sequencing the genomes of 1000 actinobacteria strains.</title>
        <authorList>
            <person name="Klenk H.-P."/>
        </authorList>
    </citation>
    <scope>NUCLEOTIDE SEQUENCE [LARGE SCALE GENOMIC DNA]</scope>
    <source>
        <strain evidence="4 5">DSM 21863</strain>
    </source>
</reference>
<keyword evidence="5" id="KW-1185">Reference proteome</keyword>